<dbReference type="KEGG" id="rgi:RGI145_00075"/>
<name>A0A1L7AAE4_9PROT</name>
<dbReference type="RefSeq" id="WP_075796729.1">
    <property type="nucleotide sequence ID" value="NZ_CP015583.1"/>
</dbReference>
<dbReference type="STRING" id="257708.RGI145_00075"/>
<feature type="signal peptide" evidence="2">
    <location>
        <begin position="1"/>
        <end position="23"/>
    </location>
</feature>
<feature type="compositionally biased region" description="Low complexity" evidence="1">
    <location>
        <begin position="42"/>
        <end position="53"/>
    </location>
</feature>
<evidence type="ECO:0000256" key="1">
    <source>
        <dbReference type="SAM" id="MobiDB-lite"/>
    </source>
</evidence>
<evidence type="ECO:0000313" key="3">
    <source>
        <dbReference type="EMBL" id="APT55758.1"/>
    </source>
</evidence>
<dbReference type="EMBL" id="CP015583">
    <property type="protein sequence ID" value="APT55758.1"/>
    <property type="molecule type" value="Genomic_DNA"/>
</dbReference>
<dbReference type="Proteomes" id="UP000185494">
    <property type="component" value="Chromosome 1"/>
</dbReference>
<reference evidence="3 4" key="1">
    <citation type="submission" date="2016-05" db="EMBL/GenBank/DDBJ databases">
        <title>Complete Genome and Methylome Analysis of Psychrotrophic Bacterial Isolates from Antarctic Lake Untersee.</title>
        <authorList>
            <person name="Fomenkov A."/>
            <person name="Akimov V.N."/>
            <person name="Vasilyeva L.V."/>
            <person name="Andersen D."/>
            <person name="Vincze T."/>
            <person name="Roberts R.J."/>
        </authorList>
    </citation>
    <scope>NUCLEOTIDE SEQUENCE [LARGE SCALE GENOMIC DNA]</scope>
    <source>
        <strain evidence="3 4">U14-5</strain>
    </source>
</reference>
<protein>
    <submittedName>
        <fullName evidence="3">Uncharacterized protein</fullName>
    </submittedName>
</protein>
<keyword evidence="2" id="KW-0732">Signal</keyword>
<sequence length="167" mass="17492">MRGTAFTLAPTLALALIATPLWVQDLRAQDVGQGNGRGGVTSGSPAGGSSEAPDLASYEKLLQDSLGKLRAAANQPGVKDEFSKDESVGTARREVLTVLQDSLGIVRRAPASYKERPVYKQAESQIEAASHKVQGQQQDAALAGPMRDAVQAVETLVRDVGASHGRG</sequence>
<evidence type="ECO:0000313" key="4">
    <source>
        <dbReference type="Proteomes" id="UP000185494"/>
    </source>
</evidence>
<feature type="chain" id="PRO_5012499021" evidence="2">
    <location>
        <begin position="24"/>
        <end position="167"/>
    </location>
</feature>
<evidence type="ECO:0000256" key="2">
    <source>
        <dbReference type="SAM" id="SignalP"/>
    </source>
</evidence>
<proteinExistence type="predicted"/>
<dbReference type="AlphaFoldDB" id="A0A1L7AAE4"/>
<accession>A0A1L7AAE4</accession>
<feature type="region of interest" description="Disordered" evidence="1">
    <location>
        <begin position="34"/>
        <end position="57"/>
    </location>
</feature>
<gene>
    <name evidence="3" type="ORF">RGI145_00075</name>
</gene>
<organism evidence="3 4">
    <name type="scientific">Roseomonas gilardii</name>
    <dbReference type="NCBI Taxonomy" id="257708"/>
    <lineage>
        <taxon>Bacteria</taxon>
        <taxon>Pseudomonadati</taxon>
        <taxon>Pseudomonadota</taxon>
        <taxon>Alphaproteobacteria</taxon>
        <taxon>Acetobacterales</taxon>
        <taxon>Roseomonadaceae</taxon>
        <taxon>Roseomonas</taxon>
    </lineage>
</organism>